<protein>
    <recommendedName>
        <fullName evidence="5">Fibronectin type-III domain-containing protein</fullName>
    </recommendedName>
</protein>
<evidence type="ECO:0000313" key="3">
    <source>
        <dbReference type="EMBL" id="MDP9822719.1"/>
    </source>
</evidence>
<keyword evidence="2" id="KW-0732">Signal</keyword>
<dbReference type="EMBL" id="JAUSQM010000001">
    <property type="protein sequence ID" value="MDP9822719.1"/>
    <property type="molecule type" value="Genomic_DNA"/>
</dbReference>
<proteinExistence type="predicted"/>
<comment type="caution">
    <text evidence="3">The sequence shown here is derived from an EMBL/GenBank/DDBJ whole genome shotgun (WGS) entry which is preliminary data.</text>
</comment>
<dbReference type="Proteomes" id="UP001240447">
    <property type="component" value="Unassembled WGS sequence"/>
</dbReference>
<dbReference type="Gene3D" id="2.60.120.380">
    <property type="match status" value="1"/>
</dbReference>
<dbReference type="SUPFAM" id="SSF55486">
    <property type="entry name" value="Metalloproteases ('zincins'), catalytic domain"/>
    <property type="match status" value="1"/>
</dbReference>
<sequence length="612" mass="65563">MRHPVRPRAVRSRTAAVAALLLGCGALTVLGPSPSAAGDAAASDRVAEIAEVHDRSAAEVEQLLDDPAVRVGEGGRLYYADPARPVAPSARETPRARALRTAPLTLDDDTFRLHSRPGAARVIFLDFDGHDVRRTAWNSEGWPSGFWPGFSLDRDRDEFSAQERAVVREVWQRVAEDYAPFDVDVTTEDPGEAALTRSSRRDQHFGMRVVVTDTTASPVLRRAARTVCGGCAGLAWMDVFDEPDNARYQPALIFADQLRQDPWQIAETISHEVGHTFGLVHDGDHRGSYHLGTPPWSPIMGAGAAGLSQWSRGEYAGARNVDAKRRRIPLQDDLAVIAAMTGWVRDDHGDSSQSATALGGGATQTVSGTIGRTGDVDVFALTRTCDAPATIRATPAAVGANLDVWLRVRDARGRVLADANPTATGERWSPVVHGLDAAVELASVRGTSYVEVRGGSQGSPATGWSSYGSLGAYTLTVTTCAETARPGPPPPVTQPDPGPPPKLDPQSPPPPAARAPLAPAAVKVMRGRRGGKRSIVVRWTAARPRGSDVTAYVLRARKHQGGRIVARKQGRVQPGKRRVEWRVGAGVWSVRVVARSRAGASATPWTARVRAR</sequence>
<evidence type="ECO:0000256" key="2">
    <source>
        <dbReference type="SAM" id="SignalP"/>
    </source>
</evidence>
<evidence type="ECO:0000313" key="4">
    <source>
        <dbReference type="Proteomes" id="UP001240447"/>
    </source>
</evidence>
<name>A0ABT9NRB8_9ACTN</name>
<feature type="compositionally biased region" description="Pro residues" evidence="1">
    <location>
        <begin position="486"/>
        <end position="513"/>
    </location>
</feature>
<evidence type="ECO:0000256" key="1">
    <source>
        <dbReference type="SAM" id="MobiDB-lite"/>
    </source>
</evidence>
<organism evidence="3 4">
    <name type="scientific">Nocardioides massiliensis</name>
    <dbReference type="NCBI Taxonomy" id="1325935"/>
    <lineage>
        <taxon>Bacteria</taxon>
        <taxon>Bacillati</taxon>
        <taxon>Actinomycetota</taxon>
        <taxon>Actinomycetes</taxon>
        <taxon>Propionibacteriales</taxon>
        <taxon>Nocardioidaceae</taxon>
        <taxon>Nocardioides</taxon>
    </lineage>
</organism>
<dbReference type="Pfam" id="PF13582">
    <property type="entry name" value="Reprolysin_3"/>
    <property type="match status" value="1"/>
</dbReference>
<dbReference type="RefSeq" id="WP_068120235.1">
    <property type="nucleotide sequence ID" value="NZ_CCXJ01000247.1"/>
</dbReference>
<feature type="region of interest" description="Disordered" evidence="1">
    <location>
        <begin position="481"/>
        <end position="517"/>
    </location>
</feature>
<keyword evidence="4" id="KW-1185">Reference proteome</keyword>
<dbReference type="InterPro" id="IPR024079">
    <property type="entry name" value="MetalloPept_cat_dom_sf"/>
</dbReference>
<feature type="signal peptide" evidence="2">
    <location>
        <begin position="1"/>
        <end position="37"/>
    </location>
</feature>
<dbReference type="Gene3D" id="3.40.390.10">
    <property type="entry name" value="Collagenase (Catalytic Domain)"/>
    <property type="match status" value="1"/>
</dbReference>
<evidence type="ECO:0008006" key="5">
    <source>
        <dbReference type="Google" id="ProtNLM"/>
    </source>
</evidence>
<accession>A0ABT9NRB8</accession>
<dbReference type="PROSITE" id="PS51257">
    <property type="entry name" value="PROKAR_LIPOPROTEIN"/>
    <property type="match status" value="1"/>
</dbReference>
<feature type="chain" id="PRO_5046549377" description="Fibronectin type-III domain-containing protein" evidence="2">
    <location>
        <begin position="38"/>
        <end position="612"/>
    </location>
</feature>
<reference evidence="3 4" key="1">
    <citation type="submission" date="2023-07" db="EMBL/GenBank/DDBJ databases">
        <title>Sequencing the genomes of 1000 actinobacteria strains.</title>
        <authorList>
            <person name="Klenk H.-P."/>
        </authorList>
    </citation>
    <scope>NUCLEOTIDE SEQUENCE [LARGE SCALE GENOMIC DNA]</scope>
    <source>
        <strain evidence="3 4">GD13</strain>
    </source>
</reference>
<gene>
    <name evidence="3" type="ORF">J2S59_002528</name>
</gene>